<protein>
    <submittedName>
        <fullName evidence="1">Uncharacterized protein</fullName>
    </submittedName>
</protein>
<dbReference type="EMBL" id="JBHSCF010000048">
    <property type="protein sequence ID" value="MFC4189712.1"/>
    <property type="molecule type" value="Genomic_DNA"/>
</dbReference>
<sequence length="175" mass="19406">MVQCLGPLELVGDRWVIGDPKRKDGLCVVLTPEGVEHRGRADPAPRSVVQWSRFVHLGVHATYWKWEATRTGGFVGAFGSTPYETGRDGCSLQGLLRHSYEPWSVRYTHHRRHYLGSHVFLLKALVRKLTEARALDRLGDPQWLSAAVAALSPVTAWLPSSGNRLVAETIEGLGT</sequence>
<reference evidence="2" key="1">
    <citation type="journal article" date="2019" name="Int. J. Syst. Evol. Microbiol.">
        <title>The Global Catalogue of Microorganisms (GCM) 10K type strain sequencing project: providing services to taxonomists for standard genome sequencing and annotation.</title>
        <authorList>
            <consortium name="The Broad Institute Genomics Platform"/>
            <consortium name="The Broad Institute Genome Sequencing Center for Infectious Disease"/>
            <person name="Wu L."/>
            <person name="Ma J."/>
        </authorList>
    </citation>
    <scope>NUCLEOTIDE SEQUENCE [LARGE SCALE GENOMIC DNA]</scope>
    <source>
        <strain evidence="2">CCM 3243</strain>
    </source>
</reference>
<accession>A0ABV8N8T5</accession>
<proteinExistence type="predicted"/>
<name>A0ABV8N8T5_9ACTN</name>
<dbReference type="RefSeq" id="WP_200695796.1">
    <property type="nucleotide sequence ID" value="NZ_BAAAYA010000023.1"/>
</dbReference>
<organism evidence="1 2">
    <name type="scientific">Streptomyces flavovirens</name>
    <dbReference type="NCBI Taxonomy" id="52258"/>
    <lineage>
        <taxon>Bacteria</taxon>
        <taxon>Bacillati</taxon>
        <taxon>Actinomycetota</taxon>
        <taxon>Actinomycetes</taxon>
        <taxon>Kitasatosporales</taxon>
        <taxon>Streptomycetaceae</taxon>
        <taxon>Streptomyces</taxon>
    </lineage>
</organism>
<dbReference type="Proteomes" id="UP001595871">
    <property type="component" value="Unassembled WGS sequence"/>
</dbReference>
<evidence type="ECO:0000313" key="1">
    <source>
        <dbReference type="EMBL" id="MFC4189712.1"/>
    </source>
</evidence>
<keyword evidence="2" id="KW-1185">Reference proteome</keyword>
<comment type="caution">
    <text evidence="1">The sequence shown here is derived from an EMBL/GenBank/DDBJ whole genome shotgun (WGS) entry which is preliminary data.</text>
</comment>
<evidence type="ECO:0000313" key="2">
    <source>
        <dbReference type="Proteomes" id="UP001595871"/>
    </source>
</evidence>
<gene>
    <name evidence="1" type="ORF">ACFO3R_25485</name>
</gene>